<name>A0A245ZV88_9SPHN</name>
<accession>A0A245ZV88</accession>
<keyword evidence="1" id="KW-0238">DNA-binding</keyword>
<dbReference type="GO" id="GO:0003700">
    <property type="term" value="F:DNA-binding transcription factor activity"/>
    <property type="evidence" value="ECO:0007669"/>
    <property type="project" value="TreeGrafter"/>
</dbReference>
<dbReference type="AlphaFoldDB" id="A0A245ZV88"/>
<proteinExistence type="predicted"/>
<dbReference type="InterPro" id="IPR050807">
    <property type="entry name" value="TransReg_Diox_bact_type"/>
</dbReference>
<organism evidence="3 4">
    <name type="scientific">Sphingomonas dokdonensis</name>
    <dbReference type="NCBI Taxonomy" id="344880"/>
    <lineage>
        <taxon>Bacteria</taxon>
        <taxon>Pseudomonadati</taxon>
        <taxon>Pseudomonadota</taxon>
        <taxon>Alphaproteobacteria</taxon>
        <taxon>Sphingomonadales</taxon>
        <taxon>Sphingomonadaceae</taxon>
        <taxon>Sphingomonas</taxon>
    </lineage>
</organism>
<dbReference type="PROSITE" id="PS50943">
    <property type="entry name" value="HTH_CROC1"/>
    <property type="match status" value="1"/>
</dbReference>
<dbReference type="PANTHER" id="PTHR46797">
    <property type="entry name" value="HTH-TYPE TRANSCRIPTIONAL REGULATOR"/>
    <property type="match status" value="1"/>
</dbReference>
<sequence length="95" mass="10110">MRVDQGLSQASLADASGTSEEWVRKLERGVRAPSLATLDGISRALGVTIASLFAGTGEGAPRYEVLIAEAEGLGDDQLRWLESAARLARKLQKEA</sequence>
<dbReference type="EMBL" id="NBBI01000001">
    <property type="protein sequence ID" value="OWK33651.1"/>
    <property type="molecule type" value="Genomic_DNA"/>
</dbReference>
<dbReference type="InterPro" id="IPR001387">
    <property type="entry name" value="Cro/C1-type_HTH"/>
</dbReference>
<dbReference type="PANTHER" id="PTHR46797:SF1">
    <property type="entry name" value="METHYLPHOSPHONATE SYNTHASE"/>
    <property type="match status" value="1"/>
</dbReference>
<dbReference type="CDD" id="cd00093">
    <property type="entry name" value="HTH_XRE"/>
    <property type="match status" value="1"/>
</dbReference>
<gene>
    <name evidence="3" type="ORF">SPDO_05320</name>
</gene>
<protein>
    <submittedName>
        <fullName evidence="3">Anaerobic benzoate catabolism transcriptional regulator</fullName>
    </submittedName>
</protein>
<evidence type="ECO:0000313" key="3">
    <source>
        <dbReference type="EMBL" id="OWK33651.1"/>
    </source>
</evidence>
<evidence type="ECO:0000259" key="2">
    <source>
        <dbReference type="PROSITE" id="PS50943"/>
    </source>
</evidence>
<feature type="domain" description="HTH cro/C1-type" evidence="2">
    <location>
        <begin position="1"/>
        <end position="52"/>
    </location>
</feature>
<dbReference type="Proteomes" id="UP000197290">
    <property type="component" value="Unassembled WGS sequence"/>
</dbReference>
<reference evidence="3 4" key="1">
    <citation type="submission" date="2017-03" db="EMBL/GenBank/DDBJ databases">
        <title>Genome sequence of Sphingomonas dokdonensis DSM 21029.</title>
        <authorList>
            <person name="Poehlein A."/>
            <person name="Wuebbeler J.H."/>
            <person name="Steinbuechel A."/>
            <person name="Daniel R."/>
        </authorList>
    </citation>
    <scope>NUCLEOTIDE SEQUENCE [LARGE SCALE GENOMIC DNA]</scope>
    <source>
        <strain evidence="3 4">DSM 21029</strain>
    </source>
</reference>
<evidence type="ECO:0000256" key="1">
    <source>
        <dbReference type="ARBA" id="ARBA00023125"/>
    </source>
</evidence>
<dbReference type="SMART" id="SM00530">
    <property type="entry name" value="HTH_XRE"/>
    <property type="match status" value="1"/>
</dbReference>
<dbReference type="Pfam" id="PF01381">
    <property type="entry name" value="HTH_3"/>
    <property type="match status" value="1"/>
</dbReference>
<evidence type="ECO:0000313" key="4">
    <source>
        <dbReference type="Proteomes" id="UP000197290"/>
    </source>
</evidence>
<dbReference type="InterPro" id="IPR010982">
    <property type="entry name" value="Lambda_DNA-bd_dom_sf"/>
</dbReference>
<dbReference type="Gene3D" id="1.10.260.40">
    <property type="entry name" value="lambda repressor-like DNA-binding domains"/>
    <property type="match status" value="1"/>
</dbReference>
<keyword evidence="4" id="KW-1185">Reference proteome</keyword>
<dbReference type="SUPFAM" id="SSF47413">
    <property type="entry name" value="lambda repressor-like DNA-binding domains"/>
    <property type="match status" value="1"/>
</dbReference>
<comment type="caution">
    <text evidence="3">The sequence shown here is derived from an EMBL/GenBank/DDBJ whole genome shotgun (WGS) entry which is preliminary data.</text>
</comment>
<dbReference type="GO" id="GO:0005829">
    <property type="term" value="C:cytosol"/>
    <property type="evidence" value="ECO:0007669"/>
    <property type="project" value="TreeGrafter"/>
</dbReference>
<dbReference type="GO" id="GO:0003677">
    <property type="term" value="F:DNA binding"/>
    <property type="evidence" value="ECO:0007669"/>
    <property type="project" value="UniProtKB-KW"/>
</dbReference>